<name>A0ABU7DF72_9TELE</name>
<dbReference type="EMBL" id="JAHUTJ010025214">
    <property type="protein sequence ID" value="MED6273783.1"/>
    <property type="molecule type" value="Genomic_DNA"/>
</dbReference>
<evidence type="ECO:0000313" key="2">
    <source>
        <dbReference type="Proteomes" id="UP001352852"/>
    </source>
</evidence>
<sequence length="88" mass="9601">MSPNKLAAVQFPGILTAAKSKSVRHGGEKKMKYQANVCNTPTCLLPRQAWRICLMYSIYSLHTRCCTTASSIAEDTPSAGQDAINQPE</sequence>
<organism evidence="1 2">
    <name type="scientific">Characodon lateralis</name>
    <dbReference type="NCBI Taxonomy" id="208331"/>
    <lineage>
        <taxon>Eukaryota</taxon>
        <taxon>Metazoa</taxon>
        <taxon>Chordata</taxon>
        <taxon>Craniata</taxon>
        <taxon>Vertebrata</taxon>
        <taxon>Euteleostomi</taxon>
        <taxon>Actinopterygii</taxon>
        <taxon>Neopterygii</taxon>
        <taxon>Teleostei</taxon>
        <taxon>Neoteleostei</taxon>
        <taxon>Acanthomorphata</taxon>
        <taxon>Ovalentaria</taxon>
        <taxon>Atherinomorphae</taxon>
        <taxon>Cyprinodontiformes</taxon>
        <taxon>Goodeidae</taxon>
        <taxon>Characodon</taxon>
    </lineage>
</organism>
<proteinExistence type="predicted"/>
<reference evidence="1 2" key="1">
    <citation type="submission" date="2021-06" db="EMBL/GenBank/DDBJ databases">
        <authorList>
            <person name="Palmer J.M."/>
        </authorList>
    </citation>
    <scope>NUCLEOTIDE SEQUENCE [LARGE SCALE GENOMIC DNA]</scope>
    <source>
        <strain evidence="1 2">CL_MEX2019</strain>
        <tissue evidence="1">Muscle</tissue>
    </source>
</reference>
<accession>A0ABU7DF72</accession>
<gene>
    <name evidence="1" type="ORF">CHARACLAT_009977</name>
</gene>
<keyword evidence="2" id="KW-1185">Reference proteome</keyword>
<comment type="caution">
    <text evidence="1">The sequence shown here is derived from an EMBL/GenBank/DDBJ whole genome shotgun (WGS) entry which is preliminary data.</text>
</comment>
<protein>
    <submittedName>
        <fullName evidence="1">Uncharacterized protein</fullName>
    </submittedName>
</protein>
<evidence type="ECO:0000313" key="1">
    <source>
        <dbReference type="EMBL" id="MED6273783.1"/>
    </source>
</evidence>
<dbReference type="Proteomes" id="UP001352852">
    <property type="component" value="Unassembled WGS sequence"/>
</dbReference>